<name>A0A0A9GPB2_ARUDO</name>
<reference evidence="1" key="2">
    <citation type="journal article" date="2015" name="Data Brief">
        <title>Shoot transcriptome of the giant reed, Arundo donax.</title>
        <authorList>
            <person name="Barrero R.A."/>
            <person name="Guerrero F.D."/>
            <person name="Moolhuijzen P."/>
            <person name="Goolsby J.A."/>
            <person name="Tidwell J."/>
            <person name="Bellgard S.E."/>
            <person name="Bellgard M.I."/>
        </authorList>
    </citation>
    <scope>NUCLEOTIDE SEQUENCE</scope>
    <source>
        <tissue evidence="1">Shoot tissue taken approximately 20 cm above the soil surface</tissue>
    </source>
</reference>
<accession>A0A0A9GPB2</accession>
<evidence type="ECO:0000313" key="1">
    <source>
        <dbReference type="EMBL" id="JAE25239.1"/>
    </source>
</evidence>
<dbReference type="EMBL" id="GBRH01172657">
    <property type="protein sequence ID" value="JAE25239.1"/>
    <property type="molecule type" value="Transcribed_RNA"/>
</dbReference>
<reference evidence="1" key="1">
    <citation type="submission" date="2014-09" db="EMBL/GenBank/DDBJ databases">
        <authorList>
            <person name="Magalhaes I.L.F."/>
            <person name="Oliveira U."/>
            <person name="Santos F.R."/>
            <person name="Vidigal T.H.D.A."/>
            <person name="Brescovit A.D."/>
            <person name="Santos A.J."/>
        </authorList>
    </citation>
    <scope>NUCLEOTIDE SEQUENCE</scope>
    <source>
        <tissue evidence="1">Shoot tissue taken approximately 20 cm above the soil surface</tissue>
    </source>
</reference>
<organism evidence="1">
    <name type="scientific">Arundo donax</name>
    <name type="common">Giant reed</name>
    <name type="synonym">Donax arundinaceus</name>
    <dbReference type="NCBI Taxonomy" id="35708"/>
    <lineage>
        <taxon>Eukaryota</taxon>
        <taxon>Viridiplantae</taxon>
        <taxon>Streptophyta</taxon>
        <taxon>Embryophyta</taxon>
        <taxon>Tracheophyta</taxon>
        <taxon>Spermatophyta</taxon>
        <taxon>Magnoliopsida</taxon>
        <taxon>Liliopsida</taxon>
        <taxon>Poales</taxon>
        <taxon>Poaceae</taxon>
        <taxon>PACMAD clade</taxon>
        <taxon>Arundinoideae</taxon>
        <taxon>Arundineae</taxon>
        <taxon>Arundo</taxon>
    </lineage>
</organism>
<sequence>MLYMMNMFEQWSE</sequence>
<proteinExistence type="predicted"/>
<protein>
    <submittedName>
        <fullName evidence="1">Uncharacterized protein</fullName>
    </submittedName>
</protein>